<dbReference type="InterPro" id="IPR005644">
    <property type="entry name" value="NolW-like"/>
</dbReference>
<dbReference type="InterPro" id="IPR051808">
    <property type="entry name" value="Type_IV_pilus_biogenesis"/>
</dbReference>
<name>A0A5E4XC72_9BURK</name>
<keyword evidence="17" id="KW-1185">Reference proteome</keyword>
<dbReference type="InterPro" id="IPR038591">
    <property type="entry name" value="NolW-like_sf"/>
</dbReference>
<evidence type="ECO:0000256" key="11">
    <source>
        <dbReference type="RuleBase" id="RU004004"/>
    </source>
</evidence>
<proteinExistence type="inferred from homology"/>
<keyword evidence="6 13" id="KW-0472">Membrane</keyword>
<evidence type="ECO:0000259" key="15">
    <source>
        <dbReference type="Pfam" id="PF03958"/>
    </source>
</evidence>
<dbReference type="InterPro" id="IPR004846">
    <property type="entry name" value="T2SS/T3SS_dom"/>
</dbReference>
<dbReference type="Proteomes" id="UP000406256">
    <property type="component" value="Unassembled WGS sequence"/>
</dbReference>
<evidence type="ECO:0000256" key="12">
    <source>
        <dbReference type="SAM" id="MobiDB-lite"/>
    </source>
</evidence>
<evidence type="ECO:0000256" key="10">
    <source>
        <dbReference type="ARBA" id="ARBA00025897"/>
    </source>
</evidence>
<dbReference type="InterPro" id="IPR001775">
    <property type="entry name" value="GspD/PilQ"/>
</dbReference>
<comment type="similarity">
    <text evidence="2">Belongs to the bacterial secretin family. PilQ subfamily.</text>
</comment>
<dbReference type="AlphaFoldDB" id="A0A5E4XC72"/>
<keyword evidence="7" id="KW-0998">Cell outer membrane</keyword>
<feature type="region of interest" description="Disordered" evidence="12">
    <location>
        <begin position="840"/>
        <end position="894"/>
    </location>
</feature>
<evidence type="ECO:0000256" key="8">
    <source>
        <dbReference type="ARBA" id="ARBA00023287"/>
    </source>
</evidence>
<keyword evidence="8" id="KW-0178">Competence</keyword>
<feature type="compositionally biased region" description="Basic residues" evidence="12">
    <location>
        <begin position="946"/>
        <end position="957"/>
    </location>
</feature>
<dbReference type="Pfam" id="PF03958">
    <property type="entry name" value="Secretin_N"/>
    <property type="match status" value="1"/>
</dbReference>
<evidence type="ECO:0000313" key="16">
    <source>
        <dbReference type="EMBL" id="VVE33907.1"/>
    </source>
</evidence>
<evidence type="ECO:0000256" key="3">
    <source>
        <dbReference type="ARBA" id="ARBA00014124"/>
    </source>
</evidence>
<evidence type="ECO:0000256" key="13">
    <source>
        <dbReference type="SAM" id="Phobius"/>
    </source>
</evidence>
<evidence type="ECO:0000256" key="9">
    <source>
        <dbReference type="ARBA" id="ARBA00024678"/>
    </source>
</evidence>
<dbReference type="PROSITE" id="PS00875">
    <property type="entry name" value="T2SP_D"/>
    <property type="match status" value="1"/>
</dbReference>
<dbReference type="Pfam" id="PF00263">
    <property type="entry name" value="Secretin"/>
    <property type="match status" value="1"/>
</dbReference>
<keyword evidence="13" id="KW-1133">Transmembrane helix</keyword>
<dbReference type="InterPro" id="IPR004845">
    <property type="entry name" value="T2SS_GspD_CS"/>
</dbReference>
<dbReference type="EMBL" id="CABPSB010000015">
    <property type="protein sequence ID" value="VVE33907.1"/>
    <property type="molecule type" value="Genomic_DNA"/>
</dbReference>
<comment type="subunit">
    <text evidence="10">Homododecamer. Tetramer of trimer.</text>
</comment>
<dbReference type="PANTHER" id="PTHR30604">
    <property type="entry name" value="PROTEIN TRANSPORT PROTEIN HOFQ"/>
    <property type="match status" value="1"/>
</dbReference>
<dbReference type="PRINTS" id="PR00811">
    <property type="entry name" value="BCTERIALGSPD"/>
</dbReference>
<dbReference type="GO" id="GO:0030420">
    <property type="term" value="P:establishment of competence for transformation"/>
    <property type="evidence" value="ECO:0007669"/>
    <property type="project" value="UniProtKB-KW"/>
</dbReference>
<gene>
    <name evidence="16" type="primary">pilQ</name>
    <name evidence="16" type="ORF">PAN31108_03778</name>
</gene>
<keyword evidence="5" id="KW-0732">Signal</keyword>
<dbReference type="GO" id="GO:0009279">
    <property type="term" value="C:cell outer membrane"/>
    <property type="evidence" value="ECO:0007669"/>
    <property type="project" value="UniProtKB-SubCell"/>
</dbReference>
<dbReference type="InterPro" id="IPR013355">
    <property type="entry name" value="Pilus_4_PilQ"/>
</dbReference>
<evidence type="ECO:0000256" key="5">
    <source>
        <dbReference type="ARBA" id="ARBA00022729"/>
    </source>
</evidence>
<evidence type="ECO:0000256" key="6">
    <source>
        <dbReference type="ARBA" id="ARBA00023136"/>
    </source>
</evidence>
<feature type="compositionally biased region" description="Basic and acidic residues" evidence="12">
    <location>
        <begin position="883"/>
        <end position="892"/>
    </location>
</feature>
<comment type="subcellular location">
    <subcellularLocation>
        <location evidence="1 11">Cell outer membrane</location>
    </subcellularLocation>
</comment>
<reference evidence="16 17" key="1">
    <citation type="submission" date="2019-08" db="EMBL/GenBank/DDBJ databases">
        <authorList>
            <person name="Peeters C."/>
        </authorList>
    </citation>
    <scope>NUCLEOTIDE SEQUENCE [LARGE SCALE GENOMIC DNA]</scope>
    <source>
        <strain evidence="16 17">LMG 31108</strain>
    </source>
</reference>
<feature type="domain" description="NolW-like" evidence="15">
    <location>
        <begin position="505"/>
        <end position="571"/>
    </location>
</feature>
<comment type="function">
    <text evidence="9">Required for type IV pilus biogenesis and competence. Could function as a pore for exit of the pilus but also as a channel for entry of heme and antimicrobial agents and uptake of transforming DNA.</text>
</comment>
<organism evidence="16 17">
    <name type="scientific">Pandoraea anhela</name>
    <dbReference type="NCBI Taxonomy" id="2508295"/>
    <lineage>
        <taxon>Bacteria</taxon>
        <taxon>Pseudomonadati</taxon>
        <taxon>Pseudomonadota</taxon>
        <taxon>Betaproteobacteria</taxon>
        <taxon>Burkholderiales</taxon>
        <taxon>Burkholderiaceae</taxon>
        <taxon>Pandoraea</taxon>
    </lineage>
</organism>
<feature type="region of interest" description="Disordered" evidence="12">
    <location>
        <begin position="931"/>
        <end position="957"/>
    </location>
</feature>
<dbReference type="GO" id="GO:0009306">
    <property type="term" value="P:protein secretion"/>
    <property type="evidence" value="ECO:0007669"/>
    <property type="project" value="InterPro"/>
</dbReference>
<keyword evidence="13" id="KW-0812">Transmembrane</keyword>
<dbReference type="NCBIfam" id="TIGR02515">
    <property type="entry name" value="IV_pilus_PilQ"/>
    <property type="match status" value="1"/>
</dbReference>
<dbReference type="PANTHER" id="PTHR30604:SF1">
    <property type="entry name" value="DNA UTILIZATION PROTEIN HOFQ"/>
    <property type="match status" value="1"/>
</dbReference>
<evidence type="ECO:0000256" key="2">
    <source>
        <dbReference type="ARBA" id="ARBA00006304"/>
    </source>
</evidence>
<dbReference type="RefSeq" id="WP_174995049.1">
    <property type="nucleotide sequence ID" value="NZ_CABPSB010000015.1"/>
</dbReference>
<protein>
    <recommendedName>
        <fullName evidence="3">Type IV pilus biogenesis and competence protein PilQ</fullName>
    </recommendedName>
</protein>
<keyword evidence="4 11" id="KW-0813">Transport</keyword>
<accession>A0A5E4XC72</accession>
<sequence length="957" mass="101923">MYGDKHPPDDVRDIFHDLKTRWRTTWNRWAAVSPTEWTLPVQCGVAVFVGVVGLVLAWSTWWLVGLPVWATLTNDLDVERQALARASEAARRLPELSIRLRDAQAETIAWHRLLPVAAPTAKDDIAASTHVSRNALVEAGAEAVSVEAPGALGDEAPSNAIDDTQSAWRTDLEQHVARANLILEFARPGPSETSGEFEIERAEMRVRGPVANLLGWLGEIDAMPRHLAVERLSLQGPRMVHMAHMARGAAMPGTAGISGTSHTASGSGANVVHPDTVEATLTVMVSAYRWRRPAGTQRQVGVLAALADRPWPALPEPPARWQMPADTIDVFRTPLTRRAAQDAVTIAASATSSGAASVDDMTPIGSMRSGSRYLSLRRSGPTGLTATWRDDASLAGKARSERGDATVDVTLHGVEAADALRAFARLTGRSVVIGERVTGRLDMEVLGVSAATAFDVMIRSAGLGVQSVSGVDWIAPRADLLADEQTQLEAAAKREALLPLSARRFTLNYPRAQALREIILGDKDSKGQRLLSARGSLIADPRTNQLFVTDLPEKLDALASFIARIDVPVRQVLIEARIVEADDRFSESLGVRLAGRQGGAGASEGRPPTVPDAGEFRLAPAATRAIGGAGLPDEHRGDAKAPGSAIDVGLPAAALAGVVPPSLAITLFGRSASRFLQLELSALETSGRGRVVSRPRVVTADKVQALIEQGTELPYQTRSGPRGATSVQFRKATLRLEVTPLITPDGQVILDVDVRKDSVGQSVAEGFAVDTRRVRTQVQVENGGTVAIGGIYQEVRRDSRAAVPWLGEVPVLGALFRNRANEDRRTELLVFLTPSVVPEGNTGIDAADGAGSLESGAPARDGPAPDPSRLPGAMAAETPDTGSRPHPDDLPRAHPRLIGVFPEATRSARPTQIPVSSGIGTQISAIYAGKRNTCRTDGGGQDHGWTRSRKTPRTAVL</sequence>
<dbReference type="Gene3D" id="3.30.1370.120">
    <property type="match status" value="1"/>
</dbReference>
<evidence type="ECO:0000256" key="7">
    <source>
        <dbReference type="ARBA" id="ARBA00023237"/>
    </source>
</evidence>
<evidence type="ECO:0000313" key="17">
    <source>
        <dbReference type="Proteomes" id="UP000406256"/>
    </source>
</evidence>
<feature type="transmembrane region" description="Helical" evidence="13">
    <location>
        <begin position="43"/>
        <end position="64"/>
    </location>
</feature>
<evidence type="ECO:0000256" key="4">
    <source>
        <dbReference type="ARBA" id="ARBA00022448"/>
    </source>
</evidence>
<feature type="domain" description="Type II/III secretion system secretin-like" evidence="14">
    <location>
        <begin position="682"/>
        <end position="837"/>
    </location>
</feature>
<evidence type="ECO:0000256" key="1">
    <source>
        <dbReference type="ARBA" id="ARBA00004442"/>
    </source>
</evidence>
<evidence type="ECO:0000259" key="14">
    <source>
        <dbReference type="Pfam" id="PF00263"/>
    </source>
</evidence>